<dbReference type="CDD" id="cd02219">
    <property type="entry name" value="cupin_YjlB-like"/>
    <property type="match status" value="1"/>
</dbReference>
<evidence type="ECO:0000313" key="3">
    <source>
        <dbReference type="Proteomes" id="UP000037558"/>
    </source>
</evidence>
<dbReference type="SUPFAM" id="SSF51182">
    <property type="entry name" value="RmlC-like cupins"/>
    <property type="match status" value="1"/>
</dbReference>
<gene>
    <name evidence="2" type="ORF">AMD01_10440</name>
</gene>
<dbReference type="OrthoDB" id="9791759at2"/>
<dbReference type="InterPro" id="IPR014500">
    <property type="entry name" value="UCP019307_cupin"/>
</dbReference>
<dbReference type="AlphaFoldDB" id="A0A0M0L5V5"/>
<dbReference type="EMBL" id="LILC01000013">
    <property type="protein sequence ID" value="KOO46267.1"/>
    <property type="molecule type" value="Genomic_DNA"/>
</dbReference>
<dbReference type="InterPro" id="IPR013096">
    <property type="entry name" value="Cupin_2"/>
</dbReference>
<dbReference type="RefSeq" id="WP_053401339.1">
    <property type="nucleotide sequence ID" value="NZ_LILC01000013.1"/>
</dbReference>
<sequence length="174" mass="19220">MDNVQTLFFKDDGTIPNNPLLPVLIYRDMLGKKAVEVESIFNQCSWLNSWTNGIFNYHHYHSNAHEVLGVIKGHATVQLGGESGKTVALTSGDVIVLPAGTGHKLIESSDEFKVAGAYPDGMSYDVKTDQSEGADKIFRQIKQVPLPKTDPIFGKEGPLLHHWNPTRGENDFSL</sequence>
<proteinExistence type="predicted"/>
<dbReference type="PIRSF" id="PIRSF019307">
    <property type="entry name" value="UCP019307"/>
    <property type="match status" value="1"/>
</dbReference>
<dbReference type="PATRIC" id="fig|284581.3.peg.2181"/>
<accession>A0A0M0L5V5</accession>
<dbReference type="Proteomes" id="UP000037558">
    <property type="component" value="Unassembled WGS sequence"/>
</dbReference>
<protein>
    <recommendedName>
        <fullName evidence="1">Cupin type-2 domain-containing protein</fullName>
    </recommendedName>
</protein>
<dbReference type="Gene3D" id="2.60.120.10">
    <property type="entry name" value="Jelly Rolls"/>
    <property type="match status" value="1"/>
</dbReference>
<dbReference type="PANTHER" id="PTHR36448">
    <property type="entry name" value="BLR7373 PROTEIN"/>
    <property type="match status" value="1"/>
</dbReference>
<organism evidence="2 3">
    <name type="scientific">Priestia koreensis</name>
    <dbReference type="NCBI Taxonomy" id="284581"/>
    <lineage>
        <taxon>Bacteria</taxon>
        <taxon>Bacillati</taxon>
        <taxon>Bacillota</taxon>
        <taxon>Bacilli</taxon>
        <taxon>Bacillales</taxon>
        <taxon>Bacillaceae</taxon>
        <taxon>Priestia</taxon>
    </lineage>
</organism>
<dbReference type="InterPro" id="IPR014710">
    <property type="entry name" value="RmlC-like_jellyroll"/>
</dbReference>
<dbReference type="Pfam" id="PF07883">
    <property type="entry name" value="Cupin_2"/>
    <property type="match status" value="1"/>
</dbReference>
<dbReference type="InterPro" id="IPR011051">
    <property type="entry name" value="RmlC_Cupin_sf"/>
</dbReference>
<reference evidence="3" key="1">
    <citation type="submission" date="2015-08" db="EMBL/GenBank/DDBJ databases">
        <title>Fjat-14210 dsm16467.</title>
        <authorList>
            <person name="Liu B."/>
            <person name="Wang J."/>
            <person name="Zhu Y."/>
            <person name="Liu G."/>
            <person name="Chen Q."/>
            <person name="Chen Z."/>
            <person name="Lan J."/>
            <person name="Che J."/>
            <person name="Ge C."/>
            <person name="Shi H."/>
            <person name="Pan Z."/>
            <person name="Liu X."/>
        </authorList>
    </citation>
    <scope>NUCLEOTIDE SEQUENCE [LARGE SCALE GENOMIC DNA]</scope>
    <source>
        <strain evidence="3">DSM 16467</strain>
    </source>
</reference>
<comment type="caution">
    <text evidence="2">The sequence shown here is derived from an EMBL/GenBank/DDBJ whole genome shotgun (WGS) entry which is preliminary data.</text>
</comment>
<keyword evidence="3" id="KW-1185">Reference proteome</keyword>
<dbReference type="InterPro" id="IPR047121">
    <property type="entry name" value="YjiB-like"/>
</dbReference>
<evidence type="ECO:0000313" key="2">
    <source>
        <dbReference type="EMBL" id="KOO46267.1"/>
    </source>
</evidence>
<feature type="domain" description="Cupin type-2" evidence="1">
    <location>
        <begin position="58"/>
        <end position="111"/>
    </location>
</feature>
<dbReference type="STRING" id="284581.AMD01_10440"/>
<dbReference type="PANTHER" id="PTHR36448:SF2">
    <property type="entry name" value="CUPIN TYPE-1 DOMAIN-CONTAINING PROTEIN"/>
    <property type="match status" value="1"/>
</dbReference>
<name>A0A0M0L5V5_9BACI</name>
<evidence type="ECO:0000259" key="1">
    <source>
        <dbReference type="Pfam" id="PF07883"/>
    </source>
</evidence>